<protein>
    <submittedName>
        <fullName evidence="1">HAD hydrolase family IA variant 3</fullName>
    </submittedName>
</protein>
<dbReference type="NCBIfam" id="TIGR02252">
    <property type="entry name" value="DREG-2"/>
    <property type="match status" value="1"/>
</dbReference>
<dbReference type="EMBL" id="WIXE01012155">
    <property type="protein sequence ID" value="KAK5976162.1"/>
    <property type="molecule type" value="Genomic_DNA"/>
</dbReference>
<dbReference type="AlphaFoldDB" id="A0AAN8FCE9"/>
<dbReference type="InterPro" id="IPR011949">
    <property type="entry name" value="HAD-SF_hydro_IA_REG-2-like"/>
</dbReference>
<dbReference type="GO" id="GO:0016787">
    <property type="term" value="F:hydrolase activity"/>
    <property type="evidence" value="ECO:0007669"/>
    <property type="project" value="UniProtKB-KW"/>
</dbReference>
<dbReference type="InterPro" id="IPR023214">
    <property type="entry name" value="HAD_sf"/>
</dbReference>
<dbReference type="GO" id="GO:0005634">
    <property type="term" value="C:nucleus"/>
    <property type="evidence" value="ECO:0007669"/>
    <property type="project" value="TreeGrafter"/>
</dbReference>
<evidence type="ECO:0000313" key="2">
    <source>
        <dbReference type="Proteomes" id="UP001331761"/>
    </source>
</evidence>
<comment type="caution">
    <text evidence="1">The sequence shown here is derived from an EMBL/GenBank/DDBJ whole genome shotgun (WGS) entry which is preliminary data.</text>
</comment>
<dbReference type="PANTHER" id="PTHR46191">
    <property type="match status" value="1"/>
</dbReference>
<dbReference type="Gene3D" id="3.40.50.1000">
    <property type="entry name" value="HAD superfamily/HAD-like"/>
    <property type="match status" value="1"/>
</dbReference>
<keyword evidence="2" id="KW-1185">Reference proteome</keyword>
<reference evidence="1 2" key="1">
    <citation type="submission" date="2019-10" db="EMBL/GenBank/DDBJ databases">
        <title>Assembly and Annotation for the nematode Trichostrongylus colubriformis.</title>
        <authorList>
            <person name="Martin J."/>
        </authorList>
    </citation>
    <scope>NUCLEOTIDE SEQUENCE [LARGE SCALE GENOMIC DNA]</scope>
    <source>
        <strain evidence="1">G859</strain>
        <tissue evidence="1">Whole worm</tissue>
    </source>
</reference>
<organism evidence="1 2">
    <name type="scientific">Trichostrongylus colubriformis</name>
    <name type="common">Black scour worm</name>
    <dbReference type="NCBI Taxonomy" id="6319"/>
    <lineage>
        <taxon>Eukaryota</taxon>
        <taxon>Metazoa</taxon>
        <taxon>Ecdysozoa</taxon>
        <taxon>Nematoda</taxon>
        <taxon>Chromadorea</taxon>
        <taxon>Rhabditida</taxon>
        <taxon>Rhabditina</taxon>
        <taxon>Rhabditomorpha</taxon>
        <taxon>Strongyloidea</taxon>
        <taxon>Trichostrongylidae</taxon>
        <taxon>Trichostrongylus</taxon>
    </lineage>
</organism>
<evidence type="ECO:0000313" key="1">
    <source>
        <dbReference type="EMBL" id="KAK5976162.1"/>
    </source>
</evidence>
<dbReference type="InterPro" id="IPR036412">
    <property type="entry name" value="HAD-like_sf"/>
</dbReference>
<dbReference type="PANTHER" id="PTHR46191:SF2">
    <property type="entry name" value="HALOACID DEHALOGENASE-LIKE HYDROLASE DOMAIN-CONTAINING PROTEIN 3"/>
    <property type="match status" value="1"/>
</dbReference>
<dbReference type="SFLD" id="SFLDS00003">
    <property type="entry name" value="Haloacid_Dehalogenase"/>
    <property type="match status" value="1"/>
</dbReference>
<dbReference type="InterPro" id="IPR006439">
    <property type="entry name" value="HAD-SF_hydro_IA"/>
</dbReference>
<dbReference type="Pfam" id="PF00702">
    <property type="entry name" value="Hydrolase"/>
    <property type="match status" value="1"/>
</dbReference>
<gene>
    <name evidence="1" type="ORF">GCK32_000524</name>
</gene>
<dbReference type="SUPFAM" id="SSF56784">
    <property type="entry name" value="HAD-like"/>
    <property type="match status" value="1"/>
</dbReference>
<proteinExistence type="predicted"/>
<sequence>MTKFCSAIVRVVSFDAMDTIIGTKEPIRNVYSRVAGEFGFTVTPSDIATVFPSHMKKLSESHPCFGHSSIGHFEWWRRIVQGCLREACDSRIPNEEADGIAKRLFDFYGSADAWCIIDPELKTVIEDLRRRGLGTAVVSNFDGRLKTILQSMELYPLFDIVVASGEVGVEKPNQKIFDLVTKHYGLFSASALLHIGDNVEKDYKGALNFGASALLFDPSSTNCDVHNDHKISSFTQLKVK</sequence>
<keyword evidence="1" id="KW-0378">Hydrolase</keyword>
<dbReference type="Proteomes" id="UP001331761">
    <property type="component" value="Unassembled WGS sequence"/>
</dbReference>
<dbReference type="Gene3D" id="1.10.150.720">
    <property type="entry name" value="Haloacid dehalogenase-like hydrolase"/>
    <property type="match status" value="1"/>
</dbReference>
<dbReference type="SFLD" id="SFLDG01129">
    <property type="entry name" value="C1.5:_HAD__Beta-PGM__Phosphata"/>
    <property type="match status" value="1"/>
</dbReference>
<accession>A0AAN8FCE9</accession>
<dbReference type="InterPro" id="IPR044924">
    <property type="entry name" value="HAD-SF_hydro_IA_REG-2-like_cap"/>
</dbReference>
<dbReference type="NCBIfam" id="TIGR01549">
    <property type="entry name" value="HAD-SF-IA-v1"/>
    <property type="match status" value="1"/>
</dbReference>
<dbReference type="InterPro" id="IPR051828">
    <property type="entry name" value="HAD-like_hydrolase_domain"/>
</dbReference>
<name>A0AAN8FCE9_TRICO</name>